<organism evidence="2 3">
    <name type="scientific">Aspergillus sclerotiicarbonarius (strain CBS 121057 / IBT 28362)</name>
    <dbReference type="NCBI Taxonomy" id="1448318"/>
    <lineage>
        <taxon>Eukaryota</taxon>
        <taxon>Fungi</taxon>
        <taxon>Dikarya</taxon>
        <taxon>Ascomycota</taxon>
        <taxon>Pezizomycotina</taxon>
        <taxon>Eurotiomycetes</taxon>
        <taxon>Eurotiomycetidae</taxon>
        <taxon>Eurotiales</taxon>
        <taxon>Aspergillaceae</taxon>
        <taxon>Aspergillus</taxon>
        <taxon>Aspergillus subgen. Circumdati</taxon>
    </lineage>
</organism>
<dbReference type="AlphaFoldDB" id="A0A319EQ36"/>
<dbReference type="VEuPathDB" id="FungiDB:BO78DRAFT_142130"/>
<evidence type="ECO:0000256" key="1">
    <source>
        <dbReference type="SAM" id="MobiDB-lite"/>
    </source>
</evidence>
<accession>A0A319EQ36</accession>
<feature type="region of interest" description="Disordered" evidence="1">
    <location>
        <begin position="1"/>
        <end position="41"/>
    </location>
</feature>
<keyword evidence="3" id="KW-1185">Reference proteome</keyword>
<reference evidence="2 3" key="1">
    <citation type="submission" date="2018-02" db="EMBL/GenBank/DDBJ databases">
        <title>The genomes of Aspergillus section Nigri reveals drivers in fungal speciation.</title>
        <authorList>
            <consortium name="DOE Joint Genome Institute"/>
            <person name="Vesth T.C."/>
            <person name="Nybo J."/>
            <person name="Theobald S."/>
            <person name="Brandl J."/>
            <person name="Frisvad J.C."/>
            <person name="Nielsen K.F."/>
            <person name="Lyhne E.K."/>
            <person name="Kogle M.E."/>
            <person name="Kuo A."/>
            <person name="Riley R."/>
            <person name="Clum A."/>
            <person name="Nolan M."/>
            <person name="Lipzen A."/>
            <person name="Salamov A."/>
            <person name="Henrissat B."/>
            <person name="Wiebenga A."/>
            <person name="De vries R.P."/>
            <person name="Grigoriev I.V."/>
            <person name="Mortensen U.H."/>
            <person name="Andersen M.R."/>
            <person name="Baker S.E."/>
        </authorList>
    </citation>
    <scope>NUCLEOTIDE SEQUENCE [LARGE SCALE GENOMIC DNA]</scope>
    <source>
        <strain evidence="2 3">CBS 121057</strain>
    </source>
</reference>
<dbReference type="EMBL" id="KZ826355">
    <property type="protein sequence ID" value="PYI05814.1"/>
    <property type="molecule type" value="Genomic_DNA"/>
</dbReference>
<name>A0A319EQ36_ASPSB</name>
<gene>
    <name evidence="2" type="ORF">BO78DRAFT_142130</name>
</gene>
<sequence length="78" mass="8312">MRMGETPDHLQVKSGRGGSPLEGRNVDPARQSPAASTHRSIHRDAGCVLASLSFLLLSTHAARSAPNSSIPQRLTPWA</sequence>
<dbReference type="Proteomes" id="UP000248423">
    <property type="component" value="Unassembled WGS sequence"/>
</dbReference>
<evidence type="ECO:0000313" key="2">
    <source>
        <dbReference type="EMBL" id="PYI05814.1"/>
    </source>
</evidence>
<proteinExistence type="predicted"/>
<protein>
    <submittedName>
        <fullName evidence="2">Uncharacterized protein</fullName>
    </submittedName>
</protein>
<feature type="compositionally biased region" description="Basic and acidic residues" evidence="1">
    <location>
        <begin position="1"/>
        <end position="11"/>
    </location>
</feature>
<evidence type="ECO:0000313" key="3">
    <source>
        <dbReference type="Proteomes" id="UP000248423"/>
    </source>
</evidence>